<organism evidence="1 2">
    <name type="scientific">Methanosarcina mazei</name>
    <name type="common">Methanosarcina frisia</name>
    <dbReference type="NCBI Taxonomy" id="2209"/>
    <lineage>
        <taxon>Archaea</taxon>
        <taxon>Methanobacteriati</taxon>
        <taxon>Methanobacteriota</taxon>
        <taxon>Stenosarchaea group</taxon>
        <taxon>Methanomicrobia</taxon>
        <taxon>Methanosarcinales</taxon>
        <taxon>Methanosarcinaceae</taxon>
        <taxon>Methanosarcina</taxon>
    </lineage>
</organism>
<proteinExistence type="predicted"/>
<protein>
    <submittedName>
        <fullName evidence="1">Uncharacterized protein</fullName>
    </submittedName>
</protein>
<dbReference type="AlphaFoldDB" id="A0A0F8R0W9"/>
<dbReference type="RefSeq" id="WP_235284390.1">
    <property type="nucleotide sequence ID" value="NZ_JJQK01000191.1"/>
</dbReference>
<dbReference type="Proteomes" id="UP000034259">
    <property type="component" value="Unassembled WGS sequence"/>
</dbReference>
<dbReference type="EMBL" id="JJQK01000191">
    <property type="protein sequence ID" value="KKH48466.1"/>
    <property type="molecule type" value="Genomic_DNA"/>
</dbReference>
<sequence>MEEKNLFTDSFCIKNNKFKVIFLTIFLLICSFAGCIGQESIENSSQTSDSTNTSVSKGVDNLDINYSAIEVLPPYDESESEWLKTDASNIAKIALKDNRVRQLIQEGGTIMGVTYSCHPTPENYDGPGCAPALRIQSGNKIVDFLVDEEKAYKLYPGERASEAKPSGLQYSTGMKKYTFKITLDNGIEEKNIPISLHRWSTAVIDIDWENEDPILIMVYTV</sequence>
<evidence type="ECO:0000313" key="1">
    <source>
        <dbReference type="EMBL" id="KKH48466.1"/>
    </source>
</evidence>
<dbReference type="PATRIC" id="fig|2209.84.peg.2001"/>
<name>A0A0F8R0W9_METMZ</name>
<accession>A0A0F8R0W9</accession>
<dbReference type="PROSITE" id="PS51257">
    <property type="entry name" value="PROKAR_LIPOPROTEIN"/>
    <property type="match status" value="1"/>
</dbReference>
<comment type="caution">
    <text evidence="1">The sequence shown here is derived from an EMBL/GenBank/DDBJ whole genome shotgun (WGS) entry which is preliminary data.</text>
</comment>
<reference evidence="1 2" key="1">
    <citation type="journal article" date="2015" name="ISME J.">
        <title>Genomic and phenotypic differentiation among Methanosarcina mazei populations from Columbia River sediment.</title>
        <authorList>
            <person name="Youngblut N.D."/>
            <person name="Wirth J.S."/>
            <person name="Henriksen J.R."/>
            <person name="Smith M."/>
            <person name="Simon H."/>
            <person name="Metcalf W.W."/>
            <person name="Whitaker R.J."/>
        </authorList>
    </citation>
    <scope>NUCLEOTIDE SEQUENCE [LARGE SCALE GENOMIC DNA]</scope>
    <source>
        <strain evidence="1 2">1.H.A.2.1</strain>
    </source>
</reference>
<gene>
    <name evidence="1" type="ORF">DU72_09090</name>
</gene>
<evidence type="ECO:0000313" key="2">
    <source>
        <dbReference type="Proteomes" id="UP000034259"/>
    </source>
</evidence>